<comment type="caution">
    <text evidence="2">The sequence shown here is derived from an EMBL/GenBank/DDBJ whole genome shotgun (WGS) entry which is preliminary data.</text>
</comment>
<reference evidence="3" key="1">
    <citation type="journal article" date="2016" name="Nature">
        <title>The genome of the seagrass Zostera marina reveals angiosperm adaptation to the sea.</title>
        <authorList>
            <person name="Olsen J.L."/>
            <person name="Rouze P."/>
            <person name="Verhelst B."/>
            <person name="Lin Y.-C."/>
            <person name="Bayer T."/>
            <person name="Collen J."/>
            <person name="Dattolo E."/>
            <person name="De Paoli E."/>
            <person name="Dittami S."/>
            <person name="Maumus F."/>
            <person name="Michel G."/>
            <person name="Kersting A."/>
            <person name="Lauritano C."/>
            <person name="Lohaus R."/>
            <person name="Toepel M."/>
            <person name="Tonon T."/>
            <person name="Vanneste K."/>
            <person name="Amirebrahimi M."/>
            <person name="Brakel J."/>
            <person name="Bostroem C."/>
            <person name="Chovatia M."/>
            <person name="Grimwood J."/>
            <person name="Jenkins J.W."/>
            <person name="Jueterbock A."/>
            <person name="Mraz A."/>
            <person name="Stam W.T."/>
            <person name="Tice H."/>
            <person name="Bornberg-Bauer E."/>
            <person name="Green P.J."/>
            <person name="Pearson G.A."/>
            <person name="Procaccini G."/>
            <person name="Duarte C.M."/>
            <person name="Schmutz J."/>
            <person name="Reusch T.B.H."/>
            <person name="Van de Peer Y."/>
        </authorList>
    </citation>
    <scope>NUCLEOTIDE SEQUENCE [LARGE SCALE GENOMIC DNA]</scope>
    <source>
        <strain evidence="3">cv. Finnish</strain>
    </source>
</reference>
<keyword evidence="3" id="KW-1185">Reference proteome</keyword>
<name>A0A0K9PWA0_ZOSMR</name>
<dbReference type="OMA" id="MHTCVEG"/>
<dbReference type="PANTHER" id="PTHR36756:SF1">
    <property type="entry name" value="EXPRESSED PROTEIN"/>
    <property type="match status" value="1"/>
</dbReference>
<dbReference type="EMBL" id="LFYR01000625">
    <property type="protein sequence ID" value="KMZ72520.1"/>
    <property type="molecule type" value="Genomic_DNA"/>
</dbReference>
<accession>A0A0K9PWA0</accession>
<evidence type="ECO:0000313" key="2">
    <source>
        <dbReference type="EMBL" id="KMZ72520.1"/>
    </source>
</evidence>
<proteinExistence type="predicted"/>
<organism evidence="2 3">
    <name type="scientific">Zostera marina</name>
    <name type="common">Eelgrass</name>
    <dbReference type="NCBI Taxonomy" id="29655"/>
    <lineage>
        <taxon>Eukaryota</taxon>
        <taxon>Viridiplantae</taxon>
        <taxon>Streptophyta</taxon>
        <taxon>Embryophyta</taxon>
        <taxon>Tracheophyta</taxon>
        <taxon>Spermatophyta</taxon>
        <taxon>Magnoliopsida</taxon>
        <taxon>Liliopsida</taxon>
        <taxon>Zosteraceae</taxon>
        <taxon>Zostera</taxon>
    </lineage>
</organism>
<dbReference type="PANTHER" id="PTHR36756">
    <property type="entry name" value="EXPRESSED PROTEIN"/>
    <property type="match status" value="1"/>
</dbReference>
<gene>
    <name evidence="2" type="ORF">ZOSMA_162G00410</name>
</gene>
<sequence length="293" mass="32249">MPEDNTCVGFEPKRRLPVWMLAAGTADKVSESKNEGTQQSEPSRPSKRRDTKSKVDVFEQEMDVVKLERPKTTRKSSKNIADSGSEYKMQDEEMKKNITLRAKKKQNVDLHECQGSGDRIEDEVKLTVDDLISIAQECVGCAESTDDDGIKQLEEISAKGESISKALNSTLSSSSGSNATLESSFREAVDARDGVSKCTLSSLPETDHMNEILENNLSLHKTTTGDAAQDMLDLFLGPLLKNPSDTEALKFETNIGEELRIGVQSSKQVGSSVDMHVVKKKSSLKDKVAMFLE</sequence>
<protein>
    <submittedName>
        <fullName evidence="2">Uncharacterized protein</fullName>
    </submittedName>
</protein>
<feature type="region of interest" description="Disordered" evidence="1">
    <location>
        <begin position="26"/>
        <end position="56"/>
    </location>
</feature>
<evidence type="ECO:0000313" key="3">
    <source>
        <dbReference type="Proteomes" id="UP000036987"/>
    </source>
</evidence>
<evidence type="ECO:0000256" key="1">
    <source>
        <dbReference type="SAM" id="MobiDB-lite"/>
    </source>
</evidence>
<dbReference type="OrthoDB" id="1938010at2759"/>
<dbReference type="AlphaFoldDB" id="A0A0K9PWA0"/>
<dbReference type="Proteomes" id="UP000036987">
    <property type="component" value="Unassembled WGS sequence"/>
</dbReference>
<feature type="region of interest" description="Disordered" evidence="1">
    <location>
        <begin position="69"/>
        <end position="92"/>
    </location>
</feature>